<sequence>MAALLFHKWHLGLVIFSGAVSIKMNVLLFAPPLLLLMLKATSISQQPAMDIFGVISALACAAIVQIVLGLPFMLSHPVAYISRAFNLGRIFIHFWSVNLKFVVEPIFVSKGFALSLLVAHLMLLTAFAHYRWCNLVSYLLSSRQKDEAVLAVSQKTSSSNTMASPQLGTRQIQQRQD</sequence>
<dbReference type="PANTHER" id="PTHR12646:SF0">
    <property type="entry name" value="DOL-P-MAN:MAN(5)GLCNAC(2)-PP-DOL ALPHA-1,3-MANNOSYLTRANSFERASE"/>
    <property type="match status" value="1"/>
</dbReference>
<feature type="transmembrane region" description="Helical" evidence="12">
    <location>
        <begin position="80"/>
        <end position="99"/>
    </location>
</feature>
<keyword evidence="4" id="KW-0328">Glycosyltransferase</keyword>
<gene>
    <name evidence="13" type="ORF">SAY86_023791</name>
</gene>
<dbReference type="GO" id="GO:0005789">
    <property type="term" value="C:endoplasmic reticulum membrane"/>
    <property type="evidence" value="ECO:0007669"/>
    <property type="project" value="UniProtKB-SubCell"/>
</dbReference>
<feature type="region of interest" description="Disordered" evidence="11">
    <location>
        <begin position="157"/>
        <end position="177"/>
    </location>
</feature>
<evidence type="ECO:0000256" key="4">
    <source>
        <dbReference type="ARBA" id="ARBA00022676"/>
    </source>
</evidence>
<accession>A0AAN7MB08</accession>
<dbReference type="EMBL" id="JAXQNO010000008">
    <property type="protein sequence ID" value="KAK4793356.1"/>
    <property type="molecule type" value="Genomic_DNA"/>
</dbReference>
<keyword evidence="9 12" id="KW-0472">Membrane</keyword>
<keyword evidence="5" id="KW-0808">Transferase</keyword>
<dbReference type="PANTHER" id="PTHR12646">
    <property type="entry name" value="NOT56 - RELATED"/>
    <property type="match status" value="1"/>
</dbReference>
<keyword evidence="14" id="KW-1185">Reference proteome</keyword>
<evidence type="ECO:0000256" key="5">
    <source>
        <dbReference type="ARBA" id="ARBA00022679"/>
    </source>
</evidence>
<evidence type="ECO:0000256" key="12">
    <source>
        <dbReference type="SAM" id="Phobius"/>
    </source>
</evidence>
<proteinExistence type="predicted"/>
<evidence type="ECO:0000256" key="11">
    <source>
        <dbReference type="SAM" id="MobiDB-lite"/>
    </source>
</evidence>
<dbReference type="EC" id="2.4.1.258" evidence="3"/>
<comment type="subcellular location">
    <subcellularLocation>
        <location evidence="1">Endoplasmic reticulum membrane</location>
        <topology evidence="1">Multi-pass membrane protein</topology>
    </subcellularLocation>
</comment>
<evidence type="ECO:0000256" key="10">
    <source>
        <dbReference type="ARBA" id="ARBA00049506"/>
    </source>
</evidence>
<comment type="catalytic activity">
    <reaction evidence="10">
        <text>an alpha-D-Man-(1-&gt;2)-alpha-D-Man-(1-&gt;2)-alpha-D-Man-(1-&gt;3)-[alpha-D-Man-(1-&gt;6)]-beta-D-Man-(1-&gt;4)-beta-D-GlcNAc-(1-&gt;4)-alpha-D-GlcNAc-diphospho-di-trans,poly-cis-dolichol + a di-trans,poly-cis-dolichyl beta-D-mannosyl phosphate = an alpha-D-Man-(1-&gt;2)-alpha-D-Man-(1-&gt;2)-alpha-D-Man-(1-&gt;3)-[alpha-D-Man-(1-&gt;3)-alpha-D-Man-(1-&gt;6)]-beta-D-Man-(1-&gt;4)-beta-D-GlcNAc-(1-&gt;4)-alpha-D-GlcNAc-diphospho-di-trans,poly-cis-dolichol + a di-trans,poly-cis-dolichyl phosphate + H(+)</text>
        <dbReference type="Rhea" id="RHEA:29527"/>
        <dbReference type="Rhea" id="RHEA-COMP:19498"/>
        <dbReference type="Rhea" id="RHEA-COMP:19501"/>
        <dbReference type="Rhea" id="RHEA-COMP:19516"/>
        <dbReference type="Rhea" id="RHEA-COMP:19517"/>
        <dbReference type="ChEBI" id="CHEBI:15378"/>
        <dbReference type="ChEBI" id="CHEBI:57683"/>
        <dbReference type="ChEBI" id="CHEBI:58211"/>
        <dbReference type="ChEBI" id="CHEBI:132515"/>
        <dbReference type="ChEBI" id="CHEBI:132516"/>
        <dbReference type="EC" id="2.4.1.258"/>
    </reaction>
    <physiologicalReaction direction="left-to-right" evidence="10">
        <dbReference type="Rhea" id="RHEA:29528"/>
    </physiologicalReaction>
</comment>
<evidence type="ECO:0000256" key="7">
    <source>
        <dbReference type="ARBA" id="ARBA00022824"/>
    </source>
</evidence>
<dbReference type="Pfam" id="PF05208">
    <property type="entry name" value="ALG3"/>
    <property type="match status" value="1"/>
</dbReference>
<dbReference type="GO" id="GO:0052925">
    <property type="term" value="F:dol-P-Man:Man(5)GlcNAc(2)-PP-Dol alpha-1,3-mannosyltransferase activity"/>
    <property type="evidence" value="ECO:0007669"/>
    <property type="project" value="UniProtKB-EC"/>
</dbReference>
<feature type="transmembrane region" description="Helical" evidence="12">
    <location>
        <begin position="50"/>
        <end position="74"/>
    </location>
</feature>
<evidence type="ECO:0000256" key="6">
    <source>
        <dbReference type="ARBA" id="ARBA00022692"/>
    </source>
</evidence>
<keyword evidence="8 12" id="KW-1133">Transmembrane helix</keyword>
<evidence type="ECO:0000256" key="3">
    <source>
        <dbReference type="ARBA" id="ARBA00011964"/>
    </source>
</evidence>
<comment type="caution">
    <text evidence="13">The sequence shown here is derived from an EMBL/GenBank/DDBJ whole genome shotgun (WGS) entry which is preliminary data.</text>
</comment>
<reference evidence="13 14" key="1">
    <citation type="journal article" date="2023" name="Hortic Res">
        <title>Pangenome of water caltrop reveals structural variations and asymmetric subgenome divergence after allopolyploidization.</title>
        <authorList>
            <person name="Zhang X."/>
            <person name="Chen Y."/>
            <person name="Wang L."/>
            <person name="Yuan Y."/>
            <person name="Fang M."/>
            <person name="Shi L."/>
            <person name="Lu R."/>
            <person name="Comes H.P."/>
            <person name="Ma Y."/>
            <person name="Chen Y."/>
            <person name="Huang G."/>
            <person name="Zhou Y."/>
            <person name="Zheng Z."/>
            <person name="Qiu Y."/>
        </authorList>
    </citation>
    <scope>NUCLEOTIDE SEQUENCE [LARGE SCALE GENOMIC DNA]</scope>
    <source>
        <strain evidence="13">F231</strain>
    </source>
</reference>
<evidence type="ECO:0000256" key="2">
    <source>
        <dbReference type="ARBA" id="ARBA00004922"/>
    </source>
</evidence>
<dbReference type="InterPro" id="IPR007873">
    <property type="entry name" value="Glycosyltransferase_ALG3"/>
</dbReference>
<organism evidence="13 14">
    <name type="scientific">Trapa natans</name>
    <name type="common">Water chestnut</name>
    <dbReference type="NCBI Taxonomy" id="22666"/>
    <lineage>
        <taxon>Eukaryota</taxon>
        <taxon>Viridiplantae</taxon>
        <taxon>Streptophyta</taxon>
        <taxon>Embryophyta</taxon>
        <taxon>Tracheophyta</taxon>
        <taxon>Spermatophyta</taxon>
        <taxon>Magnoliopsida</taxon>
        <taxon>eudicotyledons</taxon>
        <taxon>Gunneridae</taxon>
        <taxon>Pentapetalae</taxon>
        <taxon>rosids</taxon>
        <taxon>malvids</taxon>
        <taxon>Myrtales</taxon>
        <taxon>Lythraceae</taxon>
        <taxon>Trapa</taxon>
    </lineage>
</organism>
<evidence type="ECO:0000256" key="1">
    <source>
        <dbReference type="ARBA" id="ARBA00004477"/>
    </source>
</evidence>
<comment type="pathway">
    <text evidence="2">Protein modification; protein glycosylation.</text>
</comment>
<feature type="transmembrane region" description="Helical" evidence="12">
    <location>
        <begin position="111"/>
        <end position="132"/>
    </location>
</feature>
<protein>
    <recommendedName>
        <fullName evidence="3">dolichyl-P-Man:Man5GlcNAc2-PP-dolichol alpha-1,3-mannosyltransferase</fullName>
        <ecNumber evidence="3">2.4.1.258</ecNumber>
    </recommendedName>
</protein>
<dbReference type="Proteomes" id="UP001346149">
    <property type="component" value="Unassembled WGS sequence"/>
</dbReference>
<evidence type="ECO:0000313" key="14">
    <source>
        <dbReference type="Proteomes" id="UP001346149"/>
    </source>
</evidence>
<name>A0AAN7MB08_TRANT</name>
<evidence type="ECO:0000256" key="8">
    <source>
        <dbReference type="ARBA" id="ARBA00022989"/>
    </source>
</evidence>
<feature type="transmembrane region" description="Helical" evidence="12">
    <location>
        <begin position="12"/>
        <end position="38"/>
    </location>
</feature>
<dbReference type="AlphaFoldDB" id="A0AAN7MB08"/>
<keyword evidence="6 12" id="KW-0812">Transmembrane</keyword>
<keyword evidence="7" id="KW-0256">Endoplasmic reticulum</keyword>
<evidence type="ECO:0000313" key="13">
    <source>
        <dbReference type="EMBL" id="KAK4793356.1"/>
    </source>
</evidence>
<evidence type="ECO:0000256" key="9">
    <source>
        <dbReference type="ARBA" id="ARBA00023136"/>
    </source>
</evidence>